<dbReference type="Proteomes" id="UP001231189">
    <property type="component" value="Unassembled WGS sequence"/>
</dbReference>
<evidence type="ECO:0000313" key="5">
    <source>
        <dbReference type="Proteomes" id="UP001231189"/>
    </source>
</evidence>
<dbReference type="GO" id="GO:0016747">
    <property type="term" value="F:acyltransferase activity, transferring groups other than amino-acyl groups"/>
    <property type="evidence" value="ECO:0007669"/>
    <property type="project" value="UniProtKB-ARBA"/>
</dbReference>
<evidence type="ECO:0000256" key="1">
    <source>
        <dbReference type="ARBA" id="ARBA00009861"/>
    </source>
</evidence>
<comment type="similarity">
    <text evidence="1">Belongs to the plant acyltransferase family.</text>
</comment>
<feature type="region of interest" description="Disordered" evidence="3">
    <location>
        <begin position="209"/>
        <end position="229"/>
    </location>
</feature>
<evidence type="ECO:0000313" key="4">
    <source>
        <dbReference type="EMBL" id="KAK1605179.1"/>
    </source>
</evidence>
<keyword evidence="2" id="KW-0808">Transferase</keyword>
<evidence type="ECO:0008006" key="6">
    <source>
        <dbReference type="Google" id="ProtNLM"/>
    </source>
</evidence>
<dbReference type="InterPro" id="IPR023213">
    <property type="entry name" value="CAT-like_dom_sf"/>
</dbReference>
<name>A0AAD8VG56_LOLMU</name>
<proteinExistence type="inferred from homology"/>
<protein>
    <recommendedName>
        <fullName evidence="6">Benzyl alcohol O-benzoyltransferase</fullName>
    </recommendedName>
</protein>
<evidence type="ECO:0000256" key="3">
    <source>
        <dbReference type="SAM" id="MobiDB-lite"/>
    </source>
</evidence>
<accession>A0AAD8VG56</accession>
<organism evidence="4 5">
    <name type="scientific">Lolium multiflorum</name>
    <name type="common">Italian ryegrass</name>
    <name type="synonym">Lolium perenne subsp. multiflorum</name>
    <dbReference type="NCBI Taxonomy" id="4521"/>
    <lineage>
        <taxon>Eukaryota</taxon>
        <taxon>Viridiplantae</taxon>
        <taxon>Streptophyta</taxon>
        <taxon>Embryophyta</taxon>
        <taxon>Tracheophyta</taxon>
        <taxon>Spermatophyta</taxon>
        <taxon>Magnoliopsida</taxon>
        <taxon>Liliopsida</taxon>
        <taxon>Poales</taxon>
        <taxon>Poaceae</taxon>
        <taxon>BOP clade</taxon>
        <taxon>Pooideae</taxon>
        <taxon>Poodae</taxon>
        <taxon>Poeae</taxon>
        <taxon>Poeae Chloroplast Group 2 (Poeae type)</taxon>
        <taxon>Loliodinae</taxon>
        <taxon>Loliinae</taxon>
        <taxon>Lolium</taxon>
    </lineage>
</organism>
<sequence length="460" mass="49742">MVTFTAHRRKPELVAPARATAREVRSLSDLDSSPGLRQYITEIEFFRCRVPGGAPEQLASSLKVGLAEALVYYYPVAGRLREVPGRKKLVVDCTAEGAVFVEAHANVRLEELKKPLVPPYPCVEELMCDVGDLTTVIGKPLLYLQMTQLSCGGVVLAIRMCHNVVDGFGMVQILRCILDLARGQPVPAVFPLWERHLLASSLPDTTSVPAAMAPENLPTDDAKPMKPKMTSMPPQFDELVTKSFLFGAKEITALRRGLPGRLGSSSTVFELITAAVWRCRVAALGYAPHKRVRVILAKNARGSWKREPRLPPGFYGNAVFGATTADVTADELCRGSLARAAELLREAKLKFTDEYAMSVLDLVARNEYRGADLFDGGFAVSDMSRCGNESLELGGWAEYAGGGTPGAAGILATLSSIYVSCKDTNGDECIAVPMCLPELAMGKFMSQIAAVTNMFASSSM</sequence>
<comment type="caution">
    <text evidence="4">The sequence shown here is derived from an EMBL/GenBank/DDBJ whole genome shotgun (WGS) entry which is preliminary data.</text>
</comment>
<dbReference type="Gene3D" id="3.30.559.10">
    <property type="entry name" value="Chloramphenicol acetyltransferase-like domain"/>
    <property type="match status" value="2"/>
</dbReference>
<dbReference type="AlphaFoldDB" id="A0AAD8VG56"/>
<dbReference type="PANTHER" id="PTHR31147">
    <property type="entry name" value="ACYL TRANSFERASE 4"/>
    <property type="match status" value="1"/>
</dbReference>
<dbReference type="EMBL" id="JAUUTY010000007">
    <property type="protein sequence ID" value="KAK1605179.1"/>
    <property type="molecule type" value="Genomic_DNA"/>
</dbReference>
<reference evidence="4" key="1">
    <citation type="submission" date="2023-07" db="EMBL/GenBank/DDBJ databases">
        <title>A chromosome-level genome assembly of Lolium multiflorum.</title>
        <authorList>
            <person name="Chen Y."/>
            <person name="Copetti D."/>
            <person name="Kolliker R."/>
            <person name="Studer B."/>
        </authorList>
    </citation>
    <scope>NUCLEOTIDE SEQUENCE</scope>
    <source>
        <strain evidence="4">02402/16</strain>
        <tissue evidence="4">Leaf</tissue>
    </source>
</reference>
<dbReference type="PANTHER" id="PTHR31147:SF66">
    <property type="entry name" value="OS05G0315700 PROTEIN"/>
    <property type="match status" value="1"/>
</dbReference>
<dbReference type="Pfam" id="PF02458">
    <property type="entry name" value="Transferase"/>
    <property type="match status" value="1"/>
</dbReference>
<keyword evidence="5" id="KW-1185">Reference proteome</keyword>
<evidence type="ECO:0000256" key="2">
    <source>
        <dbReference type="ARBA" id="ARBA00022679"/>
    </source>
</evidence>
<dbReference type="InterPro" id="IPR050898">
    <property type="entry name" value="Plant_acyltransferase"/>
</dbReference>
<gene>
    <name evidence="4" type="ORF">QYE76_028852</name>
</gene>